<gene>
    <name evidence="1" type="ORF">E3T48_04595</name>
</gene>
<evidence type="ECO:0000313" key="2">
    <source>
        <dbReference type="Proteomes" id="UP000298313"/>
    </source>
</evidence>
<organism evidence="1 2">
    <name type="scientific">Cryobacterium fucosi</name>
    <dbReference type="NCBI Taxonomy" id="1259157"/>
    <lineage>
        <taxon>Bacteria</taxon>
        <taxon>Bacillati</taxon>
        <taxon>Actinomycetota</taxon>
        <taxon>Actinomycetes</taxon>
        <taxon>Micrococcales</taxon>
        <taxon>Microbacteriaceae</taxon>
        <taxon>Cryobacterium</taxon>
    </lineage>
</organism>
<evidence type="ECO:0000313" key="1">
    <source>
        <dbReference type="EMBL" id="TFD80998.1"/>
    </source>
</evidence>
<comment type="caution">
    <text evidence="1">The sequence shown here is derived from an EMBL/GenBank/DDBJ whole genome shotgun (WGS) entry which is preliminary data.</text>
</comment>
<dbReference type="OrthoDB" id="5123990at2"/>
<protein>
    <recommendedName>
        <fullName evidence="3">Type II secretion system protein</fullName>
    </recommendedName>
</protein>
<accession>A0A4R9BC89</accession>
<keyword evidence="2" id="KW-1185">Reference proteome</keyword>
<dbReference type="RefSeq" id="WP_134522652.1">
    <property type="nucleotide sequence ID" value="NZ_SOHH01000039.1"/>
</dbReference>
<reference evidence="1 2" key="1">
    <citation type="submission" date="2019-03" db="EMBL/GenBank/DDBJ databases">
        <title>Genomics of glacier-inhabiting Cryobacterium strains.</title>
        <authorList>
            <person name="Liu Q."/>
            <person name="Xin Y.-H."/>
        </authorList>
    </citation>
    <scope>NUCLEOTIDE SEQUENCE [LARGE SCALE GENOMIC DNA]</scope>
    <source>
        <strain evidence="1 2">Hh4</strain>
    </source>
</reference>
<dbReference type="AlphaFoldDB" id="A0A4R9BC89"/>
<evidence type="ECO:0008006" key="3">
    <source>
        <dbReference type="Google" id="ProtNLM"/>
    </source>
</evidence>
<sequence>MIEIVISMFLLALLAIAFLPLLVQGVQQSSANATLAAATQLVNDEMELARSRTTCSSLTATSYSVPDPRGVTLQVARVVGGSCPTPTVPPAAPVYPITVPVTVTVTRSDTGVVVSSASTLIFVALS</sequence>
<name>A0A4R9BC89_9MICO</name>
<dbReference type="Proteomes" id="UP000298313">
    <property type="component" value="Unassembled WGS sequence"/>
</dbReference>
<dbReference type="EMBL" id="SOHH01000039">
    <property type="protein sequence ID" value="TFD80998.1"/>
    <property type="molecule type" value="Genomic_DNA"/>
</dbReference>
<proteinExistence type="predicted"/>